<dbReference type="EMBL" id="BAAAOR010000024">
    <property type="protein sequence ID" value="GAA1525215.1"/>
    <property type="molecule type" value="Genomic_DNA"/>
</dbReference>
<dbReference type="InterPro" id="IPR000183">
    <property type="entry name" value="Orn/DAP/Arg_de-COase"/>
</dbReference>
<dbReference type="SUPFAM" id="SSF51419">
    <property type="entry name" value="PLP-binding barrel"/>
    <property type="match status" value="1"/>
</dbReference>
<dbReference type="PANTHER" id="PTHR43727:SF2">
    <property type="entry name" value="GROUP IV DECARBOXYLASE"/>
    <property type="match status" value="1"/>
</dbReference>
<keyword evidence="6" id="KW-0028">Amino-acid biosynthesis</keyword>
<feature type="binding site" evidence="6">
    <location>
        <position position="424"/>
    </location>
    <ligand>
        <name>substrate</name>
    </ligand>
</feature>
<dbReference type="PRINTS" id="PR01179">
    <property type="entry name" value="ODADCRBXLASE"/>
</dbReference>
<keyword evidence="3 6" id="KW-0663">Pyridoxal phosphate</keyword>
<feature type="modified residue" description="N6-(pyridoxal phosphate)lysine" evidence="6">
    <location>
        <position position="95"/>
    </location>
</feature>
<keyword evidence="4 6" id="KW-0457">Lysine biosynthesis</keyword>
<keyword evidence="5 6" id="KW-0456">Lyase</keyword>
<dbReference type="Proteomes" id="UP001500842">
    <property type="component" value="Unassembled WGS sequence"/>
</dbReference>
<gene>
    <name evidence="6 10" type="primary">lysA</name>
    <name evidence="10" type="ORF">GCM10009788_31110</name>
</gene>
<evidence type="ECO:0000313" key="11">
    <source>
        <dbReference type="Proteomes" id="UP001500842"/>
    </source>
</evidence>
<dbReference type="PRINTS" id="PR01181">
    <property type="entry name" value="DAPDCRBXLASE"/>
</dbReference>
<organism evidence="10 11">
    <name type="scientific">Nocardioides humi</name>
    <dbReference type="NCBI Taxonomy" id="449461"/>
    <lineage>
        <taxon>Bacteria</taxon>
        <taxon>Bacillati</taxon>
        <taxon>Actinomycetota</taxon>
        <taxon>Actinomycetes</taxon>
        <taxon>Propionibacteriales</taxon>
        <taxon>Nocardioidaceae</taxon>
        <taxon>Nocardioides</taxon>
    </lineage>
</organism>
<comment type="subunit">
    <text evidence="6">Homodimer.</text>
</comment>
<dbReference type="NCBIfam" id="TIGR01048">
    <property type="entry name" value="lysA"/>
    <property type="match status" value="1"/>
</dbReference>
<comment type="function">
    <text evidence="6">Specifically catalyzes the decarboxylation of meso-diaminopimelate (meso-DAP) to L-lysine.</text>
</comment>
<dbReference type="InterPro" id="IPR029066">
    <property type="entry name" value="PLP-binding_barrel"/>
</dbReference>
<dbReference type="Gene3D" id="3.20.20.10">
    <property type="entry name" value="Alanine racemase"/>
    <property type="match status" value="1"/>
</dbReference>
<name>A0ABN2AT50_9ACTN</name>
<evidence type="ECO:0000256" key="4">
    <source>
        <dbReference type="ARBA" id="ARBA00023154"/>
    </source>
</evidence>
<feature type="binding site" evidence="6">
    <location>
        <begin position="319"/>
        <end position="322"/>
    </location>
    <ligand>
        <name>pyridoxal 5'-phosphate</name>
        <dbReference type="ChEBI" id="CHEBI:597326"/>
    </ligand>
</feature>
<dbReference type="InterPro" id="IPR009006">
    <property type="entry name" value="Ala_racemase/Decarboxylase_C"/>
</dbReference>
<feature type="domain" description="Orn/DAP/Arg decarboxylase 2 N-terminal" evidence="9">
    <location>
        <begin position="68"/>
        <end position="325"/>
    </location>
</feature>
<sequence>MGRVPPGDYAGTSPVWLREPADVNALVPALWSSSARKDDDGVLHVGGLAVPDLVANVNTPAYLLDEDDFRARARAFRDGFARREDVHWDVYYAGKAFLCTAVARWVAEEGLCLDVCSDGELTVALRAGTDPARIGYHGNNKTAMELRRAVDAGVGRIIVDSFHEIERVADVARQLGVTQAVMVRVTAGVEAHTHEFIATAHEDQKFGFSISSGDAFEAASRVLAETSLELRGLHSHIGSQIFDTSGWEVAARRVLALHARIATERGAVLPELDLGGGFGIAYTTQDDPAAPATLAEEITRIVTGECAALGVDVPHLSIEPGRAIVGPAMCTVYTVGTVKEVALDGGATRTYVSVDGGMSDNLRTALYDADYSCTLASRASAAAPVLARVVGKHCESGDIVVKDEFLPGDIAPGDLVAVPATGAYGRSMASNYNHALRPPVVAVKDGAARVVVRRETVDDLLATDLG</sequence>
<proteinExistence type="inferred from homology"/>
<evidence type="ECO:0000256" key="3">
    <source>
        <dbReference type="ARBA" id="ARBA00022898"/>
    </source>
</evidence>
<comment type="similarity">
    <text evidence="6">Belongs to the Orn/Lys/Arg decarboxylase class-II family. LysA subfamily.</text>
</comment>
<evidence type="ECO:0000256" key="7">
    <source>
        <dbReference type="NCBIfam" id="TIGR01048"/>
    </source>
</evidence>
<dbReference type="SUPFAM" id="SSF50621">
    <property type="entry name" value="Alanine racemase C-terminal domain-like"/>
    <property type="match status" value="1"/>
</dbReference>
<dbReference type="InterPro" id="IPR022653">
    <property type="entry name" value="De-COase2_pyr-phos_BS"/>
</dbReference>
<evidence type="ECO:0000259" key="9">
    <source>
        <dbReference type="Pfam" id="PF02784"/>
    </source>
</evidence>
<feature type="binding site" evidence="6">
    <location>
        <position position="363"/>
    </location>
    <ligand>
        <name>substrate</name>
    </ligand>
</feature>
<dbReference type="CDD" id="cd06828">
    <property type="entry name" value="PLPDE_III_DapDC"/>
    <property type="match status" value="1"/>
</dbReference>
<dbReference type="Gene3D" id="2.40.37.10">
    <property type="entry name" value="Lyase, Ornithine Decarboxylase, Chain A, domain 1"/>
    <property type="match status" value="1"/>
</dbReference>
<evidence type="ECO:0000313" key="10">
    <source>
        <dbReference type="EMBL" id="GAA1525215.1"/>
    </source>
</evidence>
<accession>A0ABN2AT50</accession>
<comment type="caution">
    <text evidence="10">The sequence shown here is derived from an EMBL/GenBank/DDBJ whole genome shotgun (WGS) entry which is preliminary data.</text>
</comment>
<feature type="binding site" evidence="6">
    <location>
        <position position="424"/>
    </location>
    <ligand>
        <name>pyridoxal 5'-phosphate</name>
        <dbReference type="ChEBI" id="CHEBI:597326"/>
    </ligand>
</feature>
<feature type="binding site" evidence="6">
    <location>
        <position position="367"/>
    </location>
    <ligand>
        <name>substrate</name>
    </ligand>
</feature>
<evidence type="ECO:0000256" key="5">
    <source>
        <dbReference type="ARBA" id="ARBA00023239"/>
    </source>
</evidence>
<comment type="cofactor">
    <cofactor evidence="1 6 8">
        <name>pyridoxal 5'-phosphate</name>
        <dbReference type="ChEBI" id="CHEBI:597326"/>
    </cofactor>
</comment>
<dbReference type="EC" id="4.1.1.20" evidence="6 7"/>
<dbReference type="PANTHER" id="PTHR43727">
    <property type="entry name" value="DIAMINOPIMELATE DECARBOXYLASE"/>
    <property type="match status" value="1"/>
</dbReference>
<evidence type="ECO:0000256" key="1">
    <source>
        <dbReference type="ARBA" id="ARBA00001933"/>
    </source>
</evidence>
<dbReference type="PROSITE" id="PS00879">
    <property type="entry name" value="ODR_DC_2_2"/>
    <property type="match status" value="1"/>
</dbReference>
<feature type="binding site" evidence="6">
    <location>
        <position position="395"/>
    </location>
    <ligand>
        <name>substrate</name>
    </ligand>
</feature>
<comment type="pathway">
    <text evidence="6 8">Amino-acid biosynthesis; L-lysine biosynthesis via DAP pathway; L-lysine from DL-2,6-diaminopimelate: step 1/1.</text>
</comment>
<comment type="catalytic activity">
    <reaction evidence="6 8">
        <text>meso-2,6-diaminopimelate + H(+) = L-lysine + CO2</text>
        <dbReference type="Rhea" id="RHEA:15101"/>
        <dbReference type="ChEBI" id="CHEBI:15378"/>
        <dbReference type="ChEBI" id="CHEBI:16526"/>
        <dbReference type="ChEBI" id="CHEBI:32551"/>
        <dbReference type="ChEBI" id="CHEBI:57791"/>
        <dbReference type="EC" id="4.1.1.20"/>
    </reaction>
</comment>
<reference evidence="10 11" key="1">
    <citation type="journal article" date="2019" name="Int. J. Syst. Evol. Microbiol.">
        <title>The Global Catalogue of Microorganisms (GCM) 10K type strain sequencing project: providing services to taxonomists for standard genome sequencing and annotation.</title>
        <authorList>
            <consortium name="The Broad Institute Genomics Platform"/>
            <consortium name="The Broad Institute Genome Sequencing Center for Infectious Disease"/>
            <person name="Wu L."/>
            <person name="Ma J."/>
        </authorList>
    </citation>
    <scope>NUCLEOTIDE SEQUENCE [LARGE SCALE GENOMIC DNA]</scope>
    <source>
        <strain evidence="10 11">JCM 14942</strain>
    </source>
</reference>
<evidence type="ECO:0000256" key="8">
    <source>
        <dbReference type="RuleBase" id="RU003738"/>
    </source>
</evidence>
<dbReference type="InterPro" id="IPR022657">
    <property type="entry name" value="De-COase2_CS"/>
</dbReference>
<dbReference type="PROSITE" id="PS00878">
    <property type="entry name" value="ODR_DC_2_1"/>
    <property type="match status" value="1"/>
</dbReference>
<dbReference type="Pfam" id="PF02784">
    <property type="entry name" value="Orn_Arg_deC_N"/>
    <property type="match status" value="1"/>
</dbReference>
<protein>
    <recommendedName>
        <fullName evidence="6 7">Diaminopimelate decarboxylase</fullName>
        <shortName evidence="6">DAP decarboxylase</shortName>
        <shortName evidence="6">DAPDC</shortName>
        <ecNumber evidence="6 7">4.1.1.20</ecNumber>
    </recommendedName>
</protein>
<evidence type="ECO:0000256" key="6">
    <source>
        <dbReference type="HAMAP-Rule" id="MF_02120"/>
    </source>
</evidence>
<feature type="binding site" evidence="6">
    <location>
        <position position="277"/>
    </location>
    <ligand>
        <name>pyridoxal 5'-phosphate</name>
        <dbReference type="ChEBI" id="CHEBI:597326"/>
    </ligand>
</feature>
<dbReference type="RefSeq" id="WP_141003068.1">
    <property type="nucleotide sequence ID" value="NZ_BAAAOR010000024.1"/>
</dbReference>
<keyword evidence="2 6" id="KW-0210">Decarboxylase</keyword>
<feature type="binding site" evidence="6">
    <location>
        <position position="322"/>
    </location>
    <ligand>
        <name>substrate</name>
    </ligand>
</feature>
<dbReference type="InterPro" id="IPR002986">
    <property type="entry name" value="DAP_deCOOHase_LysA"/>
</dbReference>
<keyword evidence="11" id="KW-1185">Reference proteome</keyword>
<dbReference type="HAMAP" id="MF_02120">
    <property type="entry name" value="LysA"/>
    <property type="match status" value="1"/>
</dbReference>
<dbReference type="InterPro" id="IPR022644">
    <property type="entry name" value="De-COase2_N"/>
</dbReference>
<evidence type="ECO:0000256" key="2">
    <source>
        <dbReference type="ARBA" id="ARBA00022793"/>
    </source>
</evidence>